<name>B4VGZ3_9CYAN</name>
<dbReference type="AlphaFoldDB" id="B4VGZ3"/>
<dbReference type="EMBL" id="DS989841">
    <property type="protein sequence ID" value="EDX78402.1"/>
    <property type="molecule type" value="Genomic_DNA"/>
</dbReference>
<dbReference type="HOGENOM" id="CLU_2933375_0_0_3"/>
<dbReference type="Proteomes" id="UP000003835">
    <property type="component" value="Unassembled WGS sequence"/>
</dbReference>
<reference evidence="1 2" key="1">
    <citation type="submission" date="2008-07" db="EMBL/GenBank/DDBJ databases">
        <authorList>
            <person name="Tandeau de Marsac N."/>
            <person name="Ferriera S."/>
            <person name="Johnson J."/>
            <person name="Kravitz S."/>
            <person name="Beeson K."/>
            <person name="Sutton G."/>
            <person name="Rogers Y.-H."/>
            <person name="Friedman R."/>
            <person name="Frazier M."/>
            <person name="Venter J.C."/>
        </authorList>
    </citation>
    <scope>NUCLEOTIDE SEQUENCE [LARGE SCALE GENOMIC DNA]</scope>
    <source>
        <strain evidence="1 2">PCC 7420</strain>
    </source>
</reference>
<protein>
    <submittedName>
        <fullName evidence="1">Uncharacterized protein</fullName>
    </submittedName>
</protein>
<proteinExistence type="predicted"/>
<dbReference type="STRING" id="118168.MC7420_7055"/>
<sequence length="60" mass="7442">MLTREFTVRLKLQLLLLWQKIRLFARYRQAFYLKLIWLELLCFPSRVLGKRISSRSLTWK</sequence>
<dbReference type="RefSeq" id="WP_006097870.1">
    <property type="nucleotide sequence ID" value="NZ_DS989841.1"/>
</dbReference>
<organism evidence="1 2">
    <name type="scientific">Coleofasciculus chthonoplastes PCC 7420</name>
    <dbReference type="NCBI Taxonomy" id="118168"/>
    <lineage>
        <taxon>Bacteria</taxon>
        <taxon>Bacillati</taxon>
        <taxon>Cyanobacteriota</taxon>
        <taxon>Cyanophyceae</taxon>
        <taxon>Coleofasciculales</taxon>
        <taxon>Coleofasciculaceae</taxon>
        <taxon>Coleofasciculus</taxon>
    </lineage>
</organism>
<evidence type="ECO:0000313" key="1">
    <source>
        <dbReference type="EMBL" id="EDX78402.1"/>
    </source>
</evidence>
<gene>
    <name evidence="1" type="ORF">MC7420_7055</name>
</gene>
<accession>B4VGZ3</accession>
<evidence type="ECO:0000313" key="2">
    <source>
        <dbReference type="Proteomes" id="UP000003835"/>
    </source>
</evidence>
<keyword evidence="2" id="KW-1185">Reference proteome</keyword>